<feature type="compositionally biased region" description="Basic and acidic residues" evidence="1">
    <location>
        <begin position="1"/>
        <end position="11"/>
    </location>
</feature>
<dbReference type="AlphaFoldDB" id="A0AAP2GNX8"/>
<dbReference type="Pfam" id="PF24879">
    <property type="entry name" value="DUF7737"/>
    <property type="match status" value="1"/>
</dbReference>
<accession>A0AAP2GNX8</accession>
<comment type="caution">
    <text evidence="4">The sequence shown here is derived from an EMBL/GenBank/DDBJ whole genome shotgun (WGS) entry which is preliminary data.</text>
</comment>
<dbReference type="Pfam" id="PF13569">
    <property type="entry name" value="DUF4132"/>
    <property type="match status" value="1"/>
</dbReference>
<feature type="domain" description="DUF4132" evidence="2">
    <location>
        <begin position="428"/>
        <end position="608"/>
    </location>
</feature>
<evidence type="ECO:0000259" key="3">
    <source>
        <dbReference type="Pfam" id="PF24879"/>
    </source>
</evidence>
<evidence type="ECO:0000256" key="1">
    <source>
        <dbReference type="SAM" id="MobiDB-lite"/>
    </source>
</evidence>
<sequence>MFDFLKKKDPGGQHPESAASASLSSSIQADAGFEAMFERIVAEALATEKGYALMSFAPLKSYQPYPNMDMAARKSFLFFAINRVTQGKVMGPDPWKAGMRLIGFLLLDDLDLDDNDLITISEGLKRVNKAGMFAEVIPNNTFISILEREIKKKGVTTGLRSALLNLSLRGSRSFLSPAETKRENYITFLLSNQGETAYDKYDRWGEVLEKFFSTLSEEEKKFWEKLFGHSRQGGSKSDPSAKWLKEAGAMVASIGEERYAETLTAWLALVKEIIRESHQTREKTDFLRDENHNILRGLIWAAGTINHKALNMQLDDYAAWAYKKKPVFGSISIKTGSACMFAFSQLPLKDGVSRLSKFKSRIKNNSILKTIDRYIANTAKAHGVTEHELQELSMPDFEIVNGKLSLAFGNITGIYDVDTATLSWEKDGKKQKSVPAEVKDHYIAGLKDLKNTIKEIESLLPAVKDRVEKSYLHQREWQFRRWCELYRDHPFTAGIARRLIWHFYEGDQKAQGFFMDGKIVDVNEKEISWLRDDTRVQLWHPVGFTTAEVLAWRSFIRKHKVVQPFKQAFREVYILTDAEVNTELYSNRYAAHILRQHQFAALCKQRGWMYHLMGAWDSHNTPTLRLPSWGITAQYYIDSDHHMETNDAGIFNHVATDQVRFVRDNNEPIPLYDVPALAFTEVMRDVDLFVGVTSIGNDPNWNDSGTPFMNTYWQSYAFGDLTESAKMREQVLRDLIPSMKIAPLCSFDKKFLVVKGKFRTYKIHMGSGNILMEPNDQYLCIVPLRGGGPTEKVYLPFEEDHLLSVILSKAVLLAEDDKIKDPTILSQINRR</sequence>
<dbReference type="InterPro" id="IPR056639">
    <property type="entry name" value="DUF7737"/>
</dbReference>
<keyword evidence="5" id="KW-1185">Reference proteome</keyword>
<protein>
    <submittedName>
        <fullName evidence="4">DUF4132 domain-containing protein</fullName>
    </submittedName>
</protein>
<proteinExistence type="predicted"/>
<evidence type="ECO:0000313" key="4">
    <source>
        <dbReference type="EMBL" id="MBT1697315.1"/>
    </source>
</evidence>
<dbReference type="RefSeq" id="WP_254163185.1">
    <property type="nucleotide sequence ID" value="NZ_JAHESF010000008.1"/>
</dbReference>
<organism evidence="4 5">
    <name type="scientific">Chryseosolibacter histidini</name>
    <dbReference type="NCBI Taxonomy" id="2782349"/>
    <lineage>
        <taxon>Bacteria</taxon>
        <taxon>Pseudomonadati</taxon>
        <taxon>Bacteroidota</taxon>
        <taxon>Cytophagia</taxon>
        <taxon>Cytophagales</taxon>
        <taxon>Chryseotaleaceae</taxon>
        <taxon>Chryseosolibacter</taxon>
    </lineage>
</organism>
<dbReference type="InterPro" id="IPR025406">
    <property type="entry name" value="DUF4132"/>
</dbReference>
<dbReference type="Proteomes" id="UP001319200">
    <property type="component" value="Unassembled WGS sequence"/>
</dbReference>
<reference evidence="4 5" key="1">
    <citation type="submission" date="2021-05" db="EMBL/GenBank/DDBJ databases">
        <title>A Polyphasic approach of four new species of the genus Ohtaekwangia: Ohtaekwangia histidinii sp. nov., Ohtaekwangia cretensis sp. nov., Ohtaekwangia indiensis sp. nov., Ohtaekwangia reichenbachii sp. nov. from diverse environment.</title>
        <authorList>
            <person name="Octaviana S."/>
        </authorList>
    </citation>
    <scope>NUCLEOTIDE SEQUENCE [LARGE SCALE GENOMIC DNA]</scope>
    <source>
        <strain evidence="4 5">PWU4</strain>
    </source>
</reference>
<gene>
    <name evidence="4" type="ORF">KK083_10535</name>
</gene>
<evidence type="ECO:0000313" key="5">
    <source>
        <dbReference type="Proteomes" id="UP001319200"/>
    </source>
</evidence>
<feature type="domain" description="DUF7737" evidence="3">
    <location>
        <begin position="725"/>
        <end position="828"/>
    </location>
</feature>
<name>A0AAP2GNX8_9BACT</name>
<feature type="region of interest" description="Disordered" evidence="1">
    <location>
        <begin position="1"/>
        <end position="22"/>
    </location>
</feature>
<dbReference type="EMBL" id="JAHESF010000008">
    <property type="protein sequence ID" value="MBT1697315.1"/>
    <property type="molecule type" value="Genomic_DNA"/>
</dbReference>
<evidence type="ECO:0000259" key="2">
    <source>
        <dbReference type="Pfam" id="PF13569"/>
    </source>
</evidence>